<dbReference type="InterPro" id="IPR000477">
    <property type="entry name" value="RT_dom"/>
</dbReference>
<dbReference type="EMBL" id="GEBQ01017928">
    <property type="protein sequence ID" value="JAT22049.1"/>
    <property type="molecule type" value="Transcribed_RNA"/>
</dbReference>
<dbReference type="EMBL" id="GEBQ01006844">
    <property type="protein sequence ID" value="JAT33133.1"/>
    <property type="molecule type" value="Transcribed_RNA"/>
</dbReference>
<protein>
    <recommendedName>
        <fullName evidence="1">Reverse transcriptase domain-containing protein</fullName>
    </recommendedName>
</protein>
<sequence length="322" mass="36324">MILSKSYHRTRESYKAIKRGVPQGSVLGPVLFVLFTADLPKYLGNKSYPIMYADDTVLVTSSKSTEDLDIQTFISVSMAQQYCSNNDLVFNAAKTKYLASGRLEDNLTEPPDLQRVNTVKHLGIMLDQSLSWNDHIDHLCSRLSTAIFALKRIKAVGTPEAVKAAYYALFEAHVRYAITLWGGSSGGNLNRVLVLQKRALRIMNGLQPQESCRETFKSFEILTVVSIYIIEVITYASKQNLPKISEVHGHNTRRPNNISLPAHRTTLYTKKPSFSGARFFNMLPENLKMCDSKTLKKRLTSSLINTTIYSFDEFFDAITTLF</sequence>
<reference evidence="3" key="1">
    <citation type="submission" date="2015-11" db="EMBL/GenBank/DDBJ databases">
        <title>De novo transcriptome assembly of four potential Pierce s Disease insect vectors from Arizona vineyards.</title>
        <authorList>
            <person name="Tassone E.E."/>
        </authorList>
    </citation>
    <scope>NUCLEOTIDE SEQUENCE</scope>
</reference>
<evidence type="ECO:0000313" key="2">
    <source>
        <dbReference type="EMBL" id="JAT22049.1"/>
    </source>
</evidence>
<evidence type="ECO:0000259" key="1">
    <source>
        <dbReference type="PROSITE" id="PS50878"/>
    </source>
</evidence>
<gene>
    <name evidence="3" type="ORF">g.40798</name>
    <name evidence="2" type="ORF">g.40805</name>
</gene>
<dbReference type="Pfam" id="PF00078">
    <property type="entry name" value="RVT_1"/>
    <property type="match status" value="1"/>
</dbReference>
<dbReference type="PROSITE" id="PS50878">
    <property type="entry name" value="RT_POL"/>
    <property type="match status" value="1"/>
</dbReference>
<dbReference type="PANTHER" id="PTHR33332">
    <property type="entry name" value="REVERSE TRANSCRIPTASE DOMAIN-CONTAINING PROTEIN"/>
    <property type="match status" value="1"/>
</dbReference>
<dbReference type="AlphaFoldDB" id="A0A1B6MB23"/>
<feature type="domain" description="Reverse transcriptase" evidence="1">
    <location>
        <begin position="1"/>
        <end position="126"/>
    </location>
</feature>
<evidence type="ECO:0000313" key="3">
    <source>
        <dbReference type="EMBL" id="JAT33133.1"/>
    </source>
</evidence>
<proteinExistence type="predicted"/>
<organism evidence="3">
    <name type="scientific">Graphocephala atropunctata</name>
    <dbReference type="NCBI Taxonomy" id="36148"/>
    <lineage>
        <taxon>Eukaryota</taxon>
        <taxon>Metazoa</taxon>
        <taxon>Ecdysozoa</taxon>
        <taxon>Arthropoda</taxon>
        <taxon>Hexapoda</taxon>
        <taxon>Insecta</taxon>
        <taxon>Pterygota</taxon>
        <taxon>Neoptera</taxon>
        <taxon>Paraneoptera</taxon>
        <taxon>Hemiptera</taxon>
        <taxon>Auchenorrhyncha</taxon>
        <taxon>Membracoidea</taxon>
        <taxon>Cicadellidae</taxon>
        <taxon>Cicadellinae</taxon>
        <taxon>Cicadellini</taxon>
        <taxon>Graphocephala</taxon>
    </lineage>
</organism>
<accession>A0A1B6MB23</accession>
<name>A0A1B6MB23_9HEMI</name>